<dbReference type="Pfam" id="PF14099">
    <property type="entry name" value="Polysacc_lyase"/>
    <property type="match status" value="1"/>
</dbReference>
<keyword evidence="2" id="KW-1185">Reference proteome</keyword>
<evidence type="ECO:0000313" key="1">
    <source>
        <dbReference type="EMBL" id="NSL86146.1"/>
    </source>
</evidence>
<name>A0A433WBF6_9BACT</name>
<proteinExistence type="predicted"/>
<reference evidence="1" key="1">
    <citation type="submission" date="2020-05" db="EMBL/GenBank/DDBJ databases">
        <title>Chitinophaga laudate sp. nov., isolated from a tropical peat swamp.</title>
        <authorList>
            <person name="Goh C.B.S."/>
            <person name="Lee M.S."/>
            <person name="Parimannan S."/>
            <person name="Pasbakhsh P."/>
            <person name="Yule C.M."/>
            <person name="Rajandas H."/>
            <person name="Loke S."/>
            <person name="Croft L."/>
            <person name="Tan J.B.L."/>
        </authorList>
    </citation>
    <scope>NUCLEOTIDE SEQUENCE</scope>
    <source>
        <strain evidence="1">Mgbs1</strain>
    </source>
</reference>
<evidence type="ECO:0000313" key="2">
    <source>
        <dbReference type="Proteomes" id="UP000281028"/>
    </source>
</evidence>
<comment type="caution">
    <text evidence="1">The sequence shown here is derived from an EMBL/GenBank/DDBJ whole genome shotgun (WGS) entry which is preliminary data.</text>
</comment>
<gene>
    <name evidence="1" type="ORF">ECE50_004840</name>
</gene>
<dbReference type="InterPro" id="IPR026444">
    <property type="entry name" value="Secre_tail"/>
</dbReference>
<organism evidence="1 2">
    <name type="scientific">Chitinophaga solisilvae</name>
    <dbReference type="NCBI Taxonomy" id="1233460"/>
    <lineage>
        <taxon>Bacteria</taxon>
        <taxon>Pseudomonadati</taxon>
        <taxon>Bacteroidota</taxon>
        <taxon>Chitinophagia</taxon>
        <taxon>Chitinophagales</taxon>
        <taxon>Chitinophagaceae</taxon>
        <taxon>Chitinophaga</taxon>
    </lineage>
</organism>
<sequence>MKPLFRASFKGRRLSLYCLTTAIFAVLMLAFSYSHAQVTLSANGPGNTYELIESVLGNGTADEVPDCAHPAFGRHITEVFDNDLNKNVFVFHIHNTPDNDRCGGNTDRQRNEIKTFGPSPANVKATYGETVTYRWKFKIDAGFIPTSGFCHLHQIKAGDGDDGSPLMTLTPRAGNPQKLQVIYTPGTGQTGGGEKASAPLSSFKGTWVEVVEKITYTTSGSYQVTIKKVSDGATLLTYTNNNINMWRDGTTFCRPKWGIYRKLVSGMRDEQVRFADFCIAEGSATCGSTLDETAAAPAPATADKTEADLPVVVNIFPNPVQEVTNIDLQVKEAGATLVEIFDIRQQRVAMVMNASLSPGSHRTSLDTHNLAAGTYMIKITHNGKSYTKKLSKQ</sequence>
<accession>A0A433WBF6</accession>
<protein>
    <submittedName>
        <fullName evidence="1">T9SS type A sorting domain-containing protein</fullName>
    </submittedName>
</protein>
<dbReference type="Proteomes" id="UP000281028">
    <property type="component" value="Unassembled WGS sequence"/>
</dbReference>
<dbReference type="Gene3D" id="2.60.120.200">
    <property type="match status" value="1"/>
</dbReference>
<dbReference type="Pfam" id="PF18962">
    <property type="entry name" value="Por_Secre_tail"/>
    <property type="match status" value="1"/>
</dbReference>
<dbReference type="NCBIfam" id="TIGR04183">
    <property type="entry name" value="Por_Secre_tail"/>
    <property type="match status" value="1"/>
</dbReference>
<dbReference type="AlphaFoldDB" id="A0A433WBF6"/>
<dbReference type="EMBL" id="RIAR02000001">
    <property type="protein sequence ID" value="NSL86146.1"/>
    <property type="molecule type" value="Genomic_DNA"/>
</dbReference>
<dbReference type="OrthoDB" id="624837at2"/>
<dbReference type="InterPro" id="IPR025975">
    <property type="entry name" value="Polysacc_lyase"/>
</dbReference>